<dbReference type="GeneID" id="41962819"/>
<reference evidence="3" key="3">
    <citation type="submission" date="2025-08" db="UniProtKB">
        <authorList>
            <consortium name="RefSeq"/>
        </authorList>
    </citation>
    <scope>IDENTIFICATION</scope>
    <source>
        <strain evidence="3">NI907</strain>
    </source>
</reference>
<reference evidence="3" key="1">
    <citation type="journal article" date="2019" name="Mol. Biol. Evol.">
        <title>Blast fungal genomes show frequent chromosomal changes, gene gains and losses, and effector gene turnover.</title>
        <authorList>
            <person name="Gomez Luciano L.B."/>
            <person name="Jason Tsai I."/>
            <person name="Chuma I."/>
            <person name="Tosa Y."/>
            <person name="Chen Y.H."/>
            <person name="Li J.Y."/>
            <person name="Li M.Y."/>
            <person name="Jade Lu M.Y."/>
            <person name="Nakayashiki H."/>
            <person name="Li W.H."/>
        </authorList>
    </citation>
    <scope>NUCLEOTIDE SEQUENCE</scope>
    <source>
        <strain evidence="3">NI907</strain>
    </source>
</reference>
<gene>
    <name evidence="3" type="ORF">PgNI_07906</name>
</gene>
<reference evidence="3" key="2">
    <citation type="submission" date="2019-10" db="EMBL/GenBank/DDBJ databases">
        <authorList>
            <consortium name="NCBI Genome Project"/>
        </authorList>
    </citation>
    <scope>NUCLEOTIDE SEQUENCE</scope>
    <source>
        <strain evidence="3">NI907</strain>
    </source>
</reference>
<keyword evidence="2" id="KW-1185">Reference proteome</keyword>
<evidence type="ECO:0000313" key="3">
    <source>
        <dbReference type="RefSeq" id="XP_030981265.1"/>
    </source>
</evidence>
<dbReference type="AlphaFoldDB" id="A0A6P8B2B7"/>
<proteinExistence type="predicted"/>
<dbReference type="KEGG" id="pgri:PgNI_07906"/>
<evidence type="ECO:0000313" key="2">
    <source>
        <dbReference type="Proteomes" id="UP000515153"/>
    </source>
</evidence>
<dbReference type="RefSeq" id="XP_030981265.1">
    <property type="nucleotide sequence ID" value="XM_031127910.1"/>
</dbReference>
<dbReference type="Proteomes" id="UP000515153">
    <property type="component" value="Unplaced"/>
</dbReference>
<feature type="compositionally biased region" description="Basic and acidic residues" evidence="1">
    <location>
        <begin position="51"/>
        <end position="69"/>
    </location>
</feature>
<accession>A0A6P8B2B7</accession>
<feature type="region of interest" description="Disordered" evidence="1">
    <location>
        <begin position="1"/>
        <end position="84"/>
    </location>
</feature>
<protein>
    <submittedName>
        <fullName evidence="3">Uncharacterized protein</fullName>
    </submittedName>
</protein>
<sequence>MSTNPESSSGSAAAATMANDKNSPEITEAESSQTKTSRFFSKVKKALKSTPNERWKQMEAQRPPRRDSDEWSYMTDPEDSTKRVKKRKKKMVTYNAYHTQGYEDYWSGKLGRF</sequence>
<evidence type="ECO:0000256" key="1">
    <source>
        <dbReference type="SAM" id="MobiDB-lite"/>
    </source>
</evidence>
<name>A0A6P8B2B7_PYRGI</name>
<feature type="compositionally biased region" description="Polar residues" evidence="1">
    <location>
        <begin position="19"/>
        <end position="39"/>
    </location>
</feature>
<organism evidence="2 3">
    <name type="scientific">Pyricularia grisea</name>
    <name type="common">Crabgrass-specific blast fungus</name>
    <name type="synonym">Magnaporthe grisea</name>
    <dbReference type="NCBI Taxonomy" id="148305"/>
    <lineage>
        <taxon>Eukaryota</taxon>
        <taxon>Fungi</taxon>
        <taxon>Dikarya</taxon>
        <taxon>Ascomycota</taxon>
        <taxon>Pezizomycotina</taxon>
        <taxon>Sordariomycetes</taxon>
        <taxon>Sordariomycetidae</taxon>
        <taxon>Magnaporthales</taxon>
        <taxon>Pyriculariaceae</taxon>
        <taxon>Pyricularia</taxon>
    </lineage>
</organism>